<dbReference type="Pfam" id="PF17184">
    <property type="entry name" value="Rit1_C"/>
    <property type="match status" value="1"/>
</dbReference>
<organism evidence="3 4">
    <name type="scientific">Oculimacula yallundae</name>
    <dbReference type="NCBI Taxonomy" id="86028"/>
    <lineage>
        <taxon>Eukaryota</taxon>
        <taxon>Fungi</taxon>
        <taxon>Dikarya</taxon>
        <taxon>Ascomycota</taxon>
        <taxon>Pezizomycotina</taxon>
        <taxon>Leotiomycetes</taxon>
        <taxon>Helotiales</taxon>
        <taxon>Ploettnerulaceae</taxon>
        <taxon>Oculimacula</taxon>
    </lineage>
</organism>
<keyword evidence="4" id="KW-1185">Reference proteome</keyword>
<dbReference type="PIRSF" id="PIRSF007747">
    <property type="entry name" value="Ribosyl_Ptfrase"/>
    <property type="match status" value="1"/>
</dbReference>
<reference evidence="3 4" key="1">
    <citation type="journal article" date="2024" name="Commun. Biol.">
        <title>Comparative genomic analysis of thermophilic fungi reveals convergent evolutionary adaptations and gene losses.</title>
        <authorList>
            <person name="Steindorff A.S."/>
            <person name="Aguilar-Pontes M.V."/>
            <person name="Robinson A.J."/>
            <person name="Andreopoulos B."/>
            <person name="LaButti K."/>
            <person name="Kuo A."/>
            <person name="Mondo S."/>
            <person name="Riley R."/>
            <person name="Otillar R."/>
            <person name="Haridas S."/>
            <person name="Lipzen A."/>
            <person name="Grimwood J."/>
            <person name="Schmutz J."/>
            <person name="Clum A."/>
            <person name="Reid I.D."/>
            <person name="Moisan M.C."/>
            <person name="Butler G."/>
            <person name="Nguyen T.T.M."/>
            <person name="Dewar K."/>
            <person name="Conant G."/>
            <person name="Drula E."/>
            <person name="Henrissat B."/>
            <person name="Hansel C."/>
            <person name="Singer S."/>
            <person name="Hutchinson M.I."/>
            <person name="de Vries R.P."/>
            <person name="Natvig D.O."/>
            <person name="Powell A.J."/>
            <person name="Tsang A."/>
            <person name="Grigoriev I.V."/>
        </authorList>
    </citation>
    <scope>NUCLEOTIDE SEQUENCE [LARGE SCALE GENOMIC DNA]</scope>
    <source>
        <strain evidence="3 4">CBS 494.80</strain>
    </source>
</reference>
<protein>
    <recommendedName>
        <fullName evidence="5">Initiator tRNA phosphoribosyl transferase</fullName>
    </recommendedName>
</protein>
<dbReference type="PANTHER" id="PTHR31811:SF0">
    <property type="entry name" value="TRNA A64-2'-O-RIBOSYLPHOSPHATE TRANSFERASE"/>
    <property type="match status" value="1"/>
</dbReference>
<evidence type="ECO:0000313" key="3">
    <source>
        <dbReference type="EMBL" id="KAL2068301.1"/>
    </source>
</evidence>
<evidence type="ECO:0000259" key="2">
    <source>
        <dbReference type="Pfam" id="PF17184"/>
    </source>
</evidence>
<dbReference type="PANTHER" id="PTHR31811">
    <property type="entry name" value="TRNA A64-2'-O-RIBOSYLPHOSPHATE TRANSFERASE"/>
    <property type="match status" value="1"/>
</dbReference>
<dbReference type="Pfam" id="PF04179">
    <property type="entry name" value="Init_tRNA_PT"/>
    <property type="match status" value="1"/>
</dbReference>
<gene>
    <name evidence="3" type="ORF">VTL71DRAFT_16399</name>
</gene>
<dbReference type="InterPro" id="IPR033449">
    <property type="entry name" value="Rit1_N"/>
</dbReference>
<dbReference type="InterPro" id="IPR007306">
    <property type="entry name" value="Rit1"/>
</dbReference>
<dbReference type="Proteomes" id="UP001595075">
    <property type="component" value="Unassembled WGS sequence"/>
</dbReference>
<feature type="domain" description="Rit1 DUSP-like" evidence="1">
    <location>
        <begin position="344"/>
        <end position="456"/>
    </location>
</feature>
<dbReference type="EMBL" id="JAZHXI010000009">
    <property type="protein sequence ID" value="KAL2068301.1"/>
    <property type="molecule type" value="Genomic_DNA"/>
</dbReference>
<evidence type="ECO:0000313" key="4">
    <source>
        <dbReference type="Proteomes" id="UP001595075"/>
    </source>
</evidence>
<dbReference type="InterPro" id="IPR033421">
    <property type="entry name" value="Rit1_DUSP-like"/>
</dbReference>
<accession>A0ABR4CFM9</accession>
<proteinExistence type="predicted"/>
<sequence>MPLATTTSDLIFSEQANHNFSKTLGELKRSTLSIRNRLESIRHDAAFAQRVAEAYGRPLIANERCGSWYIDPKSKGGSAYFKSTDGHTGVWKFSSRRLNLQVLEVVGKNDGCIIVDSTRRGKRMPDALSKTIPIWCSVLNRVLFPDDPDTHNLYTPPQVVSESEHAQISGLLPSFAEALRSLKLSLDELRLHIQKPLRPMWVIPESSLEPTSTVFEKFHPIICCTVSRRVAGGELSEGGYIQGAGDDTENWAHGLTPIVFWNNMETLLSADEHEMPEVIEALVEKAKSTGLGGQLIRPVKPTSVLFVAPTNSLDSIHAETEACIINLLPKITDKSTWQTSPTQIDVGLGPHKLGSRNLRTSLPFIVEFVKQTLARVEKQAGLNIIVSCESGKDLSIGTALALSCLLFYDDGLLLDNASKAARIDKDFIRSRLGWFSNSMPDANPSRATLQSVNSFLMDRNI</sequence>
<comment type="caution">
    <text evidence="3">The sequence shown here is derived from an EMBL/GenBank/DDBJ whole genome shotgun (WGS) entry which is preliminary data.</text>
</comment>
<feature type="domain" description="Rit1 N-terminal" evidence="2">
    <location>
        <begin position="27"/>
        <end position="284"/>
    </location>
</feature>
<evidence type="ECO:0000259" key="1">
    <source>
        <dbReference type="Pfam" id="PF04179"/>
    </source>
</evidence>
<evidence type="ECO:0008006" key="5">
    <source>
        <dbReference type="Google" id="ProtNLM"/>
    </source>
</evidence>
<name>A0ABR4CFM9_9HELO</name>